<evidence type="ECO:0000313" key="1">
    <source>
        <dbReference type="EMBL" id="KAK1853739.1"/>
    </source>
</evidence>
<proteinExistence type="predicted"/>
<name>A0AAD9EJ82_9PEZI</name>
<comment type="caution">
    <text evidence="1">The sequence shown here is derived from an EMBL/GenBank/DDBJ whole genome shotgun (WGS) entry which is preliminary data.</text>
</comment>
<reference evidence="1" key="1">
    <citation type="submission" date="2023-01" db="EMBL/GenBank/DDBJ databases">
        <title>Colletotrichum chrysophilum M932 genome sequence.</title>
        <authorList>
            <person name="Baroncelli R."/>
        </authorList>
    </citation>
    <scope>NUCLEOTIDE SEQUENCE</scope>
    <source>
        <strain evidence="1">M932</strain>
    </source>
</reference>
<evidence type="ECO:0000313" key="2">
    <source>
        <dbReference type="Proteomes" id="UP001243330"/>
    </source>
</evidence>
<keyword evidence="2" id="KW-1185">Reference proteome</keyword>
<organism evidence="1 2">
    <name type="scientific">Colletotrichum chrysophilum</name>
    <dbReference type="NCBI Taxonomy" id="1836956"/>
    <lineage>
        <taxon>Eukaryota</taxon>
        <taxon>Fungi</taxon>
        <taxon>Dikarya</taxon>
        <taxon>Ascomycota</taxon>
        <taxon>Pezizomycotina</taxon>
        <taxon>Sordariomycetes</taxon>
        <taxon>Hypocreomycetidae</taxon>
        <taxon>Glomerellales</taxon>
        <taxon>Glomerellaceae</taxon>
        <taxon>Colletotrichum</taxon>
        <taxon>Colletotrichum gloeosporioides species complex</taxon>
    </lineage>
</organism>
<accession>A0AAD9EJ82</accession>
<dbReference type="EMBL" id="JAQOWY010000049">
    <property type="protein sequence ID" value="KAK1853739.1"/>
    <property type="molecule type" value="Genomic_DNA"/>
</dbReference>
<protein>
    <submittedName>
        <fullName evidence="1">Uncharacterized protein</fullName>
    </submittedName>
</protein>
<dbReference type="Proteomes" id="UP001243330">
    <property type="component" value="Unassembled WGS sequence"/>
</dbReference>
<sequence>MPSPPSAVGSVVFAADDVVDVAVAKLSFKDADSTLDVEGKIGTVLKVEGTEVGANDVDEPDTEPLFWTEGDSVPVDMEGVELGAAGLMNDAPSASLASKLEAGVNDVDELSAGPLFWTDDAPAEIERVWSGPVGLMNDAPSSSVFSELEAGSDDVDELVAGPLFGAEGDDAPADMEGIELEVVGLMKDAPRASLSGKLDADAVPVFPEAEILPMLDEPGVI</sequence>
<gene>
    <name evidence="1" type="ORF">CCHR01_03617</name>
</gene>
<dbReference type="AlphaFoldDB" id="A0AAD9EJ82"/>